<gene>
    <name evidence="4" type="ORF">H9841_04915</name>
</gene>
<sequence length="209" mass="22373">MKILLVNSSAHQEGCTYTALMEIAHTLEECGAEWEMVQLGGGPLRDCIGCGGCAKKGDGLCVFSDDVVNDLIRKAQEADGFVFGTPVYYAHPSGRLLSALDRAFYAGGSAFAHKPGFAVASARRAGTTASLDVILKHLTINQMPVVSSTYWPMVHGNTPAEVLQDKEGLQTMRNAARNLVWLVSCIQAGKQAGISAPQAERGSRTNFIR</sequence>
<evidence type="ECO:0000256" key="2">
    <source>
        <dbReference type="ARBA" id="ARBA00022643"/>
    </source>
</evidence>
<reference evidence="4" key="1">
    <citation type="journal article" date="2021" name="PeerJ">
        <title>Extensive microbial diversity within the chicken gut microbiome revealed by metagenomics and culture.</title>
        <authorList>
            <person name="Gilroy R."/>
            <person name="Ravi A."/>
            <person name="Getino M."/>
            <person name="Pursley I."/>
            <person name="Horton D.L."/>
            <person name="Alikhan N.F."/>
            <person name="Baker D."/>
            <person name="Gharbi K."/>
            <person name="Hall N."/>
            <person name="Watson M."/>
            <person name="Adriaenssens E.M."/>
            <person name="Foster-Nyarko E."/>
            <person name="Jarju S."/>
            <person name="Secka A."/>
            <person name="Antonio M."/>
            <person name="Oren A."/>
            <person name="Chaudhuri R.R."/>
            <person name="La Ragione R."/>
            <person name="Hildebrand F."/>
            <person name="Pallen M.J."/>
        </authorList>
    </citation>
    <scope>NUCLEOTIDE SEQUENCE</scope>
    <source>
        <strain evidence="4">ChiBcec16_6824</strain>
    </source>
</reference>
<dbReference type="InterPro" id="IPR029039">
    <property type="entry name" value="Flavoprotein-like_sf"/>
</dbReference>
<evidence type="ECO:0000256" key="1">
    <source>
        <dbReference type="ARBA" id="ARBA00022630"/>
    </source>
</evidence>
<organism evidence="4 5">
    <name type="scientific">Candidatus Flavonifractor merdigallinarum</name>
    <dbReference type="NCBI Taxonomy" id="2838589"/>
    <lineage>
        <taxon>Bacteria</taxon>
        <taxon>Bacillati</taxon>
        <taxon>Bacillota</taxon>
        <taxon>Clostridia</taxon>
        <taxon>Eubacteriales</taxon>
        <taxon>Oscillospiraceae</taxon>
        <taxon>Flavonifractor</taxon>
    </lineage>
</organism>
<dbReference type="PANTHER" id="PTHR43278:SF4">
    <property type="entry name" value="NAD(P)H-DEPENDENT FMN-CONTAINING OXIDOREDUCTASE YWQN-RELATED"/>
    <property type="match status" value="1"/>
</dbReference>
<protein>
    <submittedName>
        <fullName evidence="4">Flavodoxin family protein</fullName>
    </submittedName>
</protein>
<evidence type="ECO:0000259" key="3">
    <source>
        <dbReference type="Pfam" id="PF03358"/>
    </source>
</evidence>
<dbReference type="Proteomes" id="UP000823868">
    <property type="component" value="Unassembled WGS sequence"/>
</dbReference>
<dbReference type="Pfam" id="PF03358">
    <property type="entry name" value="FMN_red"/>
    <property type="match status" value="1"/>
</dbReference>
<dbReference type="SUPFAM" id="SSF52218">
    <property type="entry name" value="Flavoproteins"/>
    <property type="match status" value="1"/>
</dbReference>
<evidence type="ECO:0000313" key="5">
    <source>
        <dbReference type="Proteomes" id="UP000823868"/>
    </source>
</evidence>
<evidence type="ECO:0000313" key="4">
    <source>
        <dbReference type="EMBL" id="HIY21227.1"/>
    </source>
</evidence>
<reference evidence="4" key="2">
    <citation type="submission" date="2021-04" db="EMBL/GenBank/DDBJ databases">
        <authorList>
            <person name="Gilroy R."/>
        </authorList>
    </citation>
    <scope>NUCLEOTIDE SEQUENCE</scope>
    <source>
        <strain evidence="4">ChiBcec16_6824</strain>
    </source>
</reference>
<comment type="caution">
    <text evidence="4">The sequence shown here is derived from an EMBL/GenBank/DDBJ whole genome shotgun (WGS) entry which is preliminary data.</text>
</comment>
<keyword evidence="1" id="KW-0285">Flavoprotein</keyword>
<dbReference type="AlphaFoldDB" id="A0A9D2BYG3"/>
<accession>A0A9D2BYG3</accession>
<dbReference type="Gene3D" id="3.40.50.360">
    <property type="match status" value="1"/>
</dbReference>
<dbReference type="InterPro" id="IPR051796">
    <property type="entry name" value="ISF_SsuE-like"/>
</dbReference>
<keyword evidence="2" id="KW-0288">FMN</keyword>
<name>A0A9D2BYG3_9FIRM</name>
<dbReference type="GO" id="GO:0016491">
    <property type="term" value="F:oxidoreductase activity"/>
    <property type="evidence" value="ECO:0007669"/>
    <property type="project" value="InterPro"/>
</dbReference>
<feature type="domain" description="NADPH-dependent FMN reductase-like" evidence="3">
    <location>
        <begin position="1"/>
        <end position="156"/>
    </location>
</feature>
<dbReference type="EMBL" id="DXDX01000087">
    <property type="protein sequence ID" value="HIY21227.1"/>
    <property type="molecule type" value="Genomic_DNA"/>
</dbReference>
<proteinExistence type="predicted"/>
<dbReference type="PANTHER" id="PTHR43278">
    <property type="entry name" value="NAD(P)H-DEPENDENT FMN-CONTAINING OXIDOREDUCTASE YWQN-RELATED"/>
    <property type="match status" value="1"/>
</dbReference>
<dbReference type="InterPro" id="IPR005025">
    <property type="entry name" value="FMN_Rdtase-like_dom"/>
</dbReference>